<dbReference type="RefSeq" id="WP_179765831.1">
    <property type="nucleotide sequence ID" value="NZ_JACCFO010000001.1"/>
</dbReference>
<reference evidence="3 4" key="1">
    <citation type="submission" date="2020-07" db="EMBL/GenBank/DDBJ databases">
        <title>Sequencing the genomes of 1000 actinobacteria strains.</title>
        <authorList>
            <person name="Klenk H.-P."/>
        </authorList>
    </citation>
    <scope>NUCLEOTIDE SEQUENCE [LARGE SCALE GENOMIC DNA]</scope>
    <source>
        <strain evidence="3 4">DSM 45927</strain>
    </source>
</reference>
<keyword evidence="4" id="KW-1185">Reference proteome</keyword>
<dbReference type="Pfam" id="PF04075">
    <property type="entry name" value="F420H2_quin_red"/>
    <property type="match status" value="1"/>
</dbReference>
<dbReference type="AlphaFoldDB" id="A0A853BHA2"/>
<name>A0A853BHA2_9ACTN</name>
<comment type="caution">
    <text evidence="3">The sequence shown here is derived from an EMBL/GenBank/DDBJ whole genome shotgun (WGS) entry which is preliminary data.</text>
</comment>
<sequence>MEITERPEPPTGLARFLLRLPVHLYRWRLSGLLGWNLLLLNHVGRVSGARRQVVLEVVEHAPDGSYVVCSGFGPRADWYRNVIAHPRATIQVGKRSLAVVAQPLSADEGAELMVRYATRRPRAARQLADFMGFKVDGSPDDYRATGRELPFVRLVPRH</sequence>
<dbReference type="PANTHER" id="PTHR39428:SF3">
    <property type="entry name" value="DEAZAFLAVIN-DEPENDENT NITROREDUCTASE"/>
    <property type="match status" value="1"/>
</dbReference>
<accession>A0A853BHA2</accession>
<protein>
    <submittedName>
        <fullName evidence="3">Deazaflavin-dependent oxidoreductase (Nitroreductase family)</fullName>
    </submittedName>
</protein>
<dbReference type="Proteomes" id="UP000575985">
    <property type="component" value="Unassembled WGS sequence"/>
</dbReference>
<dbReference type="GO" id="GO:0016491">
    <property type="term" value="F:oxidoreductase activity"/>
    <property type="evidence" value="ECO:0007669"/>
    <property type="project" value="InterPro"/>
</dbReference>
<dbReference type="PANTHER" id="PTHR39428">
    <property type="entry name" value="F420H(2)-DEPENDENT QUINONE REDUCTASE RV1261C"/>
    <property type="match status" value="1"/>
</dbReference>
<dbReference type="InterPro" id="IPR012349">
    <property type="entry name" value="Split_barrel_FMN-bd"/>
</dbReference>
<comment type="similarity">
    <text evidence="1">Belongs to the F420H(2)-dependent quinone reductase family.</text>
</comment>
<dbReference type="GO" id="GO:0005886">
    <property type="term" value="C:plasma membrane"/>
    <property type="evidence" value="ECO:0007669"/>
    <property type="project" value="TreeGrafter"/>
</dbReference>
<dbReference type="InterPro" id="IPR004378">
    <property type="entry name" value="F420H2_quin_Rdtase"/>
</dbReference>
<dbReference type="EMBL" id="JACCFO010000001">
    <property type="protein sequence ID" value="NYI94115.1"/>
    <property type="molecule type" value="Genomic_DNA"/>
</dbReference>
<evidence type="ECO:0000313" key="4">
    <source>
        <dbReference type="Proteomes" id="UP000575985"/>
    </source>
</evidence>
<comment type="catalytic activity">
    <reaction evidence="2">
        <text>oxidized coenzyme F420-(gamma-L-Glu)(n) + a quinol + H(+) = reduced coenzyme F420-(gamma-L-Glu)(n) + a quinone</text>
        <dbReference type="Rhea" id="RHEA:39663"/>
        <dbReference type="Rhea" id="RHEA-COMP:12939"/>
        <dbReference type="Rhea" id="RHEA-COMP:14378"/>
        <dbReference type="ChEBI" id="CHEBI:15378"/>
        <dbReference type="ChEBI" id="CHEBI:24646"/>
        <dbReference type="ChEBI" id="CHEBI:132124"/>
        <dbReference type="ChEBI" id="CHEBI:133980"/>
        <dbReference type="ChEBI" id="CHEBI:139511"/>
    </reaction>
</comment>
<dbReference type="GO" id="GO:0070967">
    <property type="term" value="F:coenzyme F420 binding"/>
    <property type="evidence" value="ECO:0007669"/>
    <property type="project" value="TreeGrafter"/>
</dbReference>
<organism evidence="3 4">
    <name type="scientific">Streptomonospora nanhaiensis</name>
    <dbReference type="NCBI Taxonomy" id="1323731"/>
    <lineage>
        <taxon>Bacteria</taxon>
        <taxon>Bacillati</taxon>
        <taxon>Actinomycetota</taxon>
        <taxon>Actinomycetes</taxon>
        <taxon>Streptosporangiales</taxon>
        <taxon>Nocardiopsidaceae</taxon>
        <taxon>Streptomonospora</taxon>
    </lineage>
</organism>
<proteinExistence type="inferred from homology"/>
<gene>
    <name evidence="3" type="ORF">HNR12_000392</name>
</gene>
<dbReference type="NCBIfam" id="TIGR00026">
    <property type="entry name" value="hi_GC_TIGR00026"/>
    <property type="match status" value="1"/>
</dbReference>
<evidence type="ECO:0000313" key="3">
    <source>
        <dbReference type="EMBL" id="NYI94115.1"/>
    </source>
</evidence>
<evidence type="ECO:0000256" key="1">
    <source>
        <dbReference type="ARBA" id="ARBA00008710"/>
    </source>
</evidence>
<evidence type="ECO:0000256" key="2">
    <source>
        <dbReference type="ARBA" id="ARBA00049106"/>
    </source>
</evidence>
<dbReference type="Gene3D" id="2.30.110.10">
    <property type="entry name" value="Electron Transport, Fmn-binding Protein, Chain A"/>
    <property type="match status" value="1"/>
</dbReference>